<proteinExistence type="predicted"/>
<keyword evidence="3" id="KW-1185">Reference proteome</keyword>
<accession>A0A7E4W6P2</accession>
<evidence type="ECO:0000256" key="2">
    <source>
        <dbReference type="SAM" id="Phobius"/>
    </source>
</evidence>
<dbReference type="PANTHER" id="PTHR45907:SF16">
    <property type="entry name" value="SERPENTINE RECEPTOR, CLASS J"/>
    <property type="match status" value="1"/>
</dbReference>
<protein>
    <submittedName>
        <fullName evidence="4">G protein-coupled receptor</fullName>
    </submittedName>
</protein>
<sequence length="152" mass="16932">MFSVGILIWFNIRVAAHLRAVKSHMHEKTKRLQQQITWQLNIQSVLPSLCSMQTFVLIFIIVFTPNYSGGIFMFLYAPYAMIPVVNPLTALLCISQYRRQLCQMVGLTRFAVSSGVVTPSSKKPSLLPSGSGKEPKRTNSSACPKISVMAPK</sequence>
<dbReference type="PANTHER" id="PTHR45907">
    <property type="entry name" value="SERPENTINE RECEPTOR, CLASS J"/>
    <property type="match status" value="1"/>
</dbReference>
<evidence type="ECO:0000313" key="4">
    <source>
        <dbReference type="WBParaSite" id="Pan_g8255.t1"/>
    </source>
</evidence>
<feature type="transmembrane region" description="Helical" evidence="2">
    <location>
        <begin position="42"/>
        <end position="64"/>
    </location>
</feature>
<organism evidence="3 4">
    <name type="scientific">Panagrellus redivivus</name>
    <name type="common">Microworm</name>
    <dbReference type="NCBI Taxonomy" id="6233"/>
    <lineage>
        <taxon>Eukaryota</taxon>
        <taxon>Metazoa</taxon>
        <taxon>Ecdysozoa</taxon>
        <taxon>Nematoda</taxon>
        <taxon>Chromadorea</taxon>
        <taxon>Rhabditida</taxon>
        <taxon>Tylenchina</taxon>
        <taxon>Panagrolaimomorpha</taxon>
        <taxon>Panagrolaimoidea</taxon>
        <taxon>Panagrolaimidae</taxon>
        <taxon>Panagrellus</taxon>
    </lineage>
</organism>
<dbReference type="SUPFAM" id="SSF81321">
    <property type="entry name" value="Family A G protein-coupled receptor-like"/>
    <property type="match status" value="1"/>
</dbReference>
<dbReference type="InterPro" id="IPR019428">
    <property type="entry name" value="7TM_GPCR_serpentine_rcpt_Str"/>
</dbReference>
<keyword evidence="2" id="KW-0472">Membrane</keyword>
<keyword evidence="2" id="KW-1133">Transmembrane helix</keyword>
<keyword evidence="2" id="KW-0812">Transmembrane</keyword>
<dbReference type="AlphaFoldDB" id="A0A7E4W6P2"/>
<reference evidence="4" key="2">
    <citation type="submission" date="2020-10" db="UniProtKB">
        <authorList>
            <consortium name="WormBaseParasite"/>
        </authorList>
    </citation>
    <scope>IDENTIFICATION</scope>
</reference>
<dbReference type="Proteomes" id="UP000492821">
    <property type="component" value="Unassembled WGS sequence"/>
</dbReference>
<dbReference type="Pfam" id="PF10326">
    <property type="entry name" value="7TM_GPCR_Str"/>
    <property type="match status" value="1"/>
</dbReference>
<reference evidence="3" key="1">
    <citation type="journal article" date="2013" name="Genetics">
        <title>The draft genome and transcriptome of Panagrellus redivivus are shaped by the harsh demands of a free-living lifestyle.</title>
        <authorList>
            <person name="Srinivasan J."/>
            <person name="Dillman A.R."/>
            <person name="Macchietto M.G."/>
            <person name="Heikkinen L."/>
            <person name="Lakso M."/>
            <person name="Fracchia K.M."/>
            <person name="Antoshechkin I."/>
            <person name="Mortazavi A."/>
            <person name="Wong G."/>
            <person name="Sternberg P.W."/>
        </authorList>
    </citation>
    <scope>NUCLEOTIDE SEQUENCE [LARGE SCALE GENOMIC DNA]</scope>
    <source>
        <strain evidence="3">MT8872</strain>
    </source>
</reference>
<feature type="transmembrane region" description="Helical" evidence="2">
    <location>
        <begin position="70"/>
        <end position="94"/>
    </location>
</feature>
<feature type="compositionally biased region" description="Low complexity" evidence="1">
    <location>
        <begin position="119"/>
        <end position="132"/>
    </location>
</feature>
<evidence type="ECO:0000256" key="1">
    <source>
        <dbReference type="SAM" id="MobiDB-lite"/>
    </source>
</evidence>
<evidence type="ECO:0000313" key="3">
    <source>
        <dbReference type="Proteomes" id="UP000492821"/>
    </source>
</evidence>
<dbReference type="InterPro" id="IPR019423">
    <property type="entry name" value="7TM_GPCR_serpentine_rcpt_Srj"/>
</dbReference>
<name>A0A7E4W6P2_PANRE</name>
<dbReference type="WBParaSite" id="Pan_g8255.t1">
    <property type="protein sequence ID" value="Pan_g8255.t1"/>
    <property type="gene ID" value="Pan_g8255"/>
</dbReference>
<feature type="region of interest" description="Disordered" evidence="1">
    <location>
        <begin position="116"/>
        <end position="152"/>
    </location>
</feature>